<reference evidence="1 2" key="1">
    <citation type="journal article" date="2010" name="Stand. Genomic Sci.">
        <title>Complete genome sequence of Spirochaeta smaragdinae type strain (SEBR 4228).</title>
        <authorList>
            <person name="Mavromatis K."/>
            <person name="Yasawong M."/>
            <person name="Chertkov O."/>
            <person name="Lapidus A."/>
            <person name="Lucas S."/>
            <person name="Nolan M."/>
            <person name="Del Rio T.G."/>
            <person name="Tice H."/>
            <person name="Cheng J.F."/>
            <person name="Pitluck S."/>
            <person name="Liolios K."/>
            <person name="Ivanova N."/>
            <person name="Tapia R."/>
            <person name="Han C."/>
            <person name="Bruce D."/>
            <person name="Goodwin L."/>
            <person name="Pati A."/>
            <person name="Chen A."/>
            <person name="Palaniappan K."/>
            <person name="Land M."/>
            <person name="Hauser L."/>
            <person name="Chang Y.J."/>
            <person name="Jeffries C.D."/>
            <person name="Detter J.C."/>
            <person name="Rohde M."/>
            <person name="Brambilla E."/>
            <person name="Spring S."/>
            <person name="Goker M."/>
            <person name="Sikorski J."/>
            <person name="Woyke T."/>
            <person name="Bristow J."/>
            <person name="Eisen J.A."/>
            <person name="Markowitz V."/>
            <person name="Hugenholtz P."/>
            <person name="Klenk H.P."/>
            <person name="Kyrpides N.C."/>
        </authorList>
    </citation>
    <scope>NUCLEOTIDE SEQUENCE [LARGE SCALE GENOMIC DNA]</scope>
    <source>
        <strain evidence="2">DSM 11293 / JCM 15392 / SEBR 4228</strain>
    </source>
</reference>
<dbReference type="Proteomes" id="UP000002318">
    <property type="component" value="Chromosome"/>
</dbReference>
<dbReference type="STRING" id="573413.Spirs_2179"/>
<sequence length="137" mass="16274">MQWNSNWNTKTFMAMLQQYYGKLSPIHAGALVDWLDSKQFSGEYLKRLYQEITESYSTKFGRPCDLAIVKEADERLYPHYFPPANLLEGDGKMIEERVAEREEAAQFMHNLIENLVKKKRRVKPVKKPRRVRNDIHR</sequence>
<evidence type="ECO:0000313" key="1">
    <source>
        <dbReference type="EMBL" id="ADK81299.1"/>
    </source>
</evidence>
<dbReference type="AlphaFoldDB" id="E1R6X2"/>
<gene>
    <name evidence="1" type="ordered locus">Spirs_2179</name>
</gene>
<dbReference type="EMBL" id="CP002116">
    <property type="protein sequence ID" value="ADK81299.1"/>
    <property type="molecule type" value="Genomic_DNA"/>
</dbReference>
<evidence type="ECO:0000313" key="2">
    <source>
        <dbReference type="Proteomes" id="UP000002318"/>
    </source>
</evidence>
<dbReference type="KEGG" id="ssm:Spirs_2179"/>
<keyword evidence="2" id="KW-1185">Reference proteome</keyword>
<dbReference type="HOGENOM" id="CLU_1905449_0_0_12"/>
<accession>E1R6X2</accession>
<organism evidence="1 2">
    <name type="scientific">Sediminispirochaeta smaragdinae (strain DSM 11293 / JCM 15392 / SEBR 4228)</name>
    <name type="common">Spirochaeta smaragdinae</name>
    <dbReference type="NCBI Taxonomy" id="573413"/>
    <lineage>
        <taxon>Bacteria</taxon>
        <taxon>Pseudomonadati</taxon>
        <taxon>Spirochaetota</taxon>
        <taxon>Spirochaetia</taxon>
        <taxon>Spirochaetales</taxon>
        <taxon>Spirochaetaceae</taxon>
        <taxon>Sediminispirochaeta</taxon>
    </lineage>
</organism>
<dbReference type="RefSeq" id="WP_013254763.1">
    <property type="nucleotide sequence ID" value="NC_014364.1"/>
</dbReference>
<protein>
    <submittedName>
        <fullName evidence="1">Uncharacterized protein</fullName>
    </submittedName>
</protein>
<proteinExistence type="predicted"/>
<name>E1R6X2_SEDSS</name>